<dbReference type="SUPFAM" id="SSF110221">
    <property type="entry name" value="AbfB domain"/>
    <property type="match status" value="1"/>
</dbReference>
<keyword evidence="2" id="KW-1185">Reference proteome</keyword>
<dbReference type="GO" id="GO:0046556">
    <property type="term" value="F:alpha-L-arabinofuranosidase activity"/>
    <property type="evidence" value="ECO:0007669"/>
    <property type="project" value="InterPro"/>
</dbReference>
<name>A0A7H0SLJ6_9CORY</name>
<protein>
    <submittedName>
        <fullName evidence="1">Uncharacterized protein</fullName>
    </submittedName>
</protein>
<accession>A0A7H0SLJ6</accession>
<dbReference type="Proteomes" id="UP000516320">
    <property type="component" value="Chromosome"/>
</dbReference>
<dbReference type="EMBL" id="CP046884">
    <property type="protein sequence ID" value="QNQ89421.1"/>
    <property type="molecule type" value="Genomic_DNA"/>
</dbReference>
<dbReference type="InterPro" id="IPR036195">
    <property type="entry name" value="AbfB_ABD_sf"/>
</dbReference>
<evidence type="ECO:0000313" key="2">
    <source>
        <dbReference type="Proteomes" id="UP000516320"/>
    </source>
</evidence>
<proteinExistence type="predicted"/>
<dbReference type="GO" id="GO:0046373">
    <property type="term" value="P:L-arabinose metabolic process"/>
    <property type="evidence" value="ECO:0007669"/>
    <property type="project" value="InterPro"/>
</dbReference>
<evidence type="ECO:0000313" key="1">
    <source>
        <dbReference type="EMBL" id="QNQ89421.1"/>
    </source>
</evidence>
<sequence length="286" mass="29900">MTRFRKVFIPFIIAAATLLLARQAAAAPLAVEHGDGGLVSASCDNSHAQVRIDAKDAPGMAWCFELVRVSGWVSLEATGSYGVTNTLSQPVRVAVKHPTGQVYWQVVVPPGGVAPVLVSGQTSVVVELASGPLGGPTGPSTSTFAEGRQVSLRNTATQKVLMSTWSGVSVGQVNRDSSFTTRVQATWLVTRARDVSGCFMLTKPEDPQISLRVEGAEVVAKVGDSQGGNGTWCVVSGETPSSIRLINQAHPTMALGVDKNGSPGLVGVQDGGSEWFVDDALAWVMA</sequence>
<dbReference type="KEGG" id="cpoy:GP475_01340"/>
<reference evidence="1 2" key="1">
    <citation type="submission" date="2019-12" db="EMBL/GenBank/DDBJ databases">
        <title>Corynebacterium sp. nov., isolated from feces of the Anser Albifrons in China.</title>
        <authorList>
            <person name="Liu Q."/>
        </authorList>
    </citation>
    <scope>NUCLEOTIDE SEQUENCE [LARGE SCALE GENOMIC DNA]</scope>
    <source>
        <strain evidence="1 2">4H37-19</strain>
    </source>
</reference>
<organism evidence="1 2">
    <name type="scientific">Corynebacterium poyangense</name>
    <dbReference type="NCBI Taxonomy" id="2684405"/>
    <lineage>
        <taxon>Bacteria</taxon>
        <taxon>Bacillati</taxon>
        <taxon>Actinomycetota</taxon>
        <taxon>Actinomycetes</taxon>
        <taxon>Mycobacteriales</taxon>
        <taxon>Corynebacteriaceae</taxon>
        <taxon>Corynebacterium</taxon>
    </lineage>
</organism>
<dbReference type="AlphaFoldDB" id="A0A7H0SLJ6"/>
<gene>
    <name evidence="1" type="ORF">GP475_01340</name>
</gene>
<dbReference type="RefSeq" id="WP_187974877.1">
    <property type="nucleotide sequence ID" value="NZ_CP046884.1"/>
</dbReference>